<evidence type="ECO:0000313" key="1">
    <source>
        <dbReference type="EMBL" id="KAI3816421.1"/>
    </source>
</evidence>
<accession>A0ACB9J9N2</accession>
<name>A0ACB9J9N2_9ASTR</name>
<dbReference type="Proteomes" id="UP001056120">
    <property type="component" value="Linkage Group LG05"/>
</dbReference>
<comment type="caution">
    <text evidence="1">The sequence shown here is derived from an EMBL/GenBank/DDBJ whole genome shotgun (WGS) entry which is preliminary data.</text>
</comment>
<protein>
    <submittedName>
        <fullName evidence="1">Uncharacterized protein</fullName>
    </submittedName>
</protein>
<gene>
    <name evidence="1" type="ORF">L1987_16117</name>
</gene>
<proteinExistence type="predicted"/>
<reference evidence="2" key="1">
    <citation type="journal article" date="2022" name="Mol. Ecol. Resour.">
        <title>The genomes of chicory, endive, great burdock and yacon provide insights into Asteraceae palaeo-polyploidization history and plant inulin production.</title>
        <authorList>
            <person name="Fan W."/>
            <person name="Wang S."/>
            <person name="Wang H."/>
            <person name="Wang A."/>
            <person name="Jiang F."/>
            <person name="Liu H."/>
            <person name="Zhao H."/>
            <person name="Xu D."/>
            <person name="Zhang Y."/>
        </authorList>
    </citation>
    <scope>NUCLEOTIDE SEQUENCE [LARGE SCALE GENOMIC DNA]</scope>
    <source>
        <strain evidence="2">cv. Yunnan</strain>
    </source>
</reference>
<keyword evidence="2" id="KW-1185">Reference proteome</keyword>
<sequence>MMVVLMTPYCWDKGRYHKGIPITEPVAPLLDTKKWGKKRKKSVLDGGPSKRTRYSSWKCEPLDPNDSALRIQDTLPEKQGGRGKTLSPDSDRNSAAHICPTDAPIGQVTTSGSSRKV</sequence>
<evidence type="ECO:0000313" key="2">
    <source>
        <dbReference type="Proteomes" id="UP001056120"/>
    </source>
</evidence>
<reference evidence="1 2" key="2">
    <citation type="journal article" date="2022" name="Mol. Ecol. Resour.">
        <title>The genomes of chicory, endive, great burdock and yacon provide insights into Asteraceae paleo-polyploidization history and plant inulin production.</title>
        <authorList>
            <person name="Fan W."/>
            <person name="Wang S."/>
            <person name="Wang H."/>
            <person name="Wang A."/>
            <person name="Jiang F."/>
            <person name="Liu H."/>
            <person name="Zhao H."/>
            <person name="Xu D."/>
            <person name="Zhang Y."/>
        </authorList>
    </citation>
    <scope>NUCLEOTIDE SEQUENCE [LARGE SCALE GENOMIC DNA]</scope>
    <source>
        <strain evidence="2">cv. Yunnan</strain>
        <tissue evidence="1">Leaves</tissue>
    </source>
</reference>
<dbReference type="EMBL" id="CM042022">
    <property type="protein sequence ID" value="KAI3816421.1"/>
    <property type="molecule type" value="Genomic_DNA"/>
</dbReference>
<organism evidence="1 2">
    <name type="scientific">Smallanthus sonchifolius</name>
    <dbReference type="NCBI Taxonomy" id="185202"/>
    <lineage>
        <taxon>Eukaryota</taxon>
        <taxon>Viridiplantae</taxon>
        <taxon>Streptophyta</taxon>
        <taxon>Embryophyta</taxon>
        <taxon>Tracheophyta</taxon>
        <taxon>Spermatophyta</taxon>
        <taxon>Magnoliopsida</taxon>
        <taxon>eudicotyledons</taxon>
        <taxon>Gunneridae</taxon>
        <taxon>Pentapetalae</taxon>
        <taxon>asterids</taxon>
        <taxon>campanulids</taxon>
        <taxon>Asterales</taxon>
        <taxon>Asteraceae</taxon>
        <taxon>Asteroideae</taxon>
        <taxon>Heliantheae alliance</taxon>
        <taxon>Millerieae</taxon>
        <taxon>Smallanthus</taxon>
    </lineage>
</organism>